<evidence type="ECO:0000256" key="1">
    <source>
        <dbReference type="ARBA" id="ARBA00005531"/>
    </source>
</evidence>
<keyword evidence="7" id="KW-1185">Reference proteome</keyword>
<keyword evidence="3" id="KW-0012">Acyltransferase</keyword>
<dbReference type="PANTHER" id="PTHR11877">
    <property type="entry name" value="HYDROXYMETHYLGLUTARYL-COA SYNTHASE"/>
    <property type="match status" value="1"/>
</dbReference>
<dbReference type="GO" id="GO:0016747">
    <property type="term" value="F:acyltransferase activity, transferring groups other than amino-acyl groups"/>
    <property type="evidence" value="ECO:0007669"/>
    <property type="project" value="InterPro"/>
</dbReference>
<dbReference type="Pfam" id="PF00195">
    <property type="entry name" value="Chal_sti_synt_N"/>
    <property type="match status" value="1"/>
</dbReference>
<proteinExistence type="inferred from homology"/>
<evidence type="ECO:0008006" key="8">
    <source>
        <dbReference type="Google" id="ProtNLM"/>
    </source>
</evidence>
<sequence>MGSIGAINGGTKTATLPSLCPELWITGLGSQYPPYLHTPEKFSNLAKRFHDTEKPVLNKLLRLVHNSGIDTRASTLNLETGFCCQQEIPSIADLDSFFRKHGVDVAAQACRKALREWGGDAAEDITHTVSVNGGVQTFPGYDFHVARQLGLSYDVEQILLQGVGCAGSMSVMRVAAEVALAAELLKKPARILCFSCELNTPYSRHFYAEAEASTDEENMDIAGSLFSDGAAAFILCNKYGLDDEDQAKFQLIDWERTVTPGTVHNMGAVIRPTGYTSIISKQVPDLTKKSVPPLFDRCFGRYREKTGQHDLSIRDLDFALHPGGIAIIDSVKEELDLTEEQMRATRQIYKTRGNSGSPTVLCVLDILRKMGQGKDDVVAVAFGPGLATEMAILRRCRDN</sequence>
<organism evidence="6 7">
    <name type="scientific">Oidiodendron maius (strain Zn)</name>
    <dbReference type="NCBI Taxonomy" id="913774"/>
    <lineage>
        <taxon>Eukaryota</taxon>
        <taxon>Fungi</taxon>
        <taxon>Dikarya</taxon>
        <taxon>Ascomycota</taxon>
        <taxon>Pezizomycotina</taxon>
        <taxon>Leotiomycetes</taxon>
        <taxon>Leotiomycetes incertae sedis</taxon>
        <taxon>Myxotrichaceae</taxon>
        <taxon>Oidiodendron</taxon>
    </lineage>
</organism>
<name>A0A0C3D9L2_OIDMZ</name>
<accession>A0A0C3D9L2</accession>
<dbReference type="SUPFAM" id="SSF53901">
    <property type="entry name" value="Thiolase-like"/>
    <property type="match status" value="2"/>
</dbReference>
<evidence type="ECO:0000259" key="5">
    <source>
        <dbReference type="Pfam" id="PF02797"/>
    </source>
</evidence>
<protein>
    <recommendedName>
        <fullName evidence="8">Chalcone synthase</fullName>
    </recommendedName>
</protein>
<dbReference type="InParanoid" id="A0A0C3D9L2"/>
<dbReference type="PANTHER" id="PTHR11877:SF46">
    <property type="entry name" value="TYPE III POLYKETIDE SYNTHASE A"/>
    <property type="match status" value="1"/>
</dbReference>
<keyword evidence="2 3" id="KW-0808">Transferase</keyword>
<dbReference type="STRING" id="913774.A0A0C3D9L2"/>
<feature type="domain" description="Chalcone/stilbene synthase N-terminal" evidence="4">
    <location>
        <begin position="54"/>
        <end position="235"/>
    </location>
</feature>
<comment type="similarity">
    <text evidence="1 3">Belongs to the thiolase-like superfamily. Chalcone/stilbene synthases family.</text>
</comment>
<evidence type="ECO:0000256" key="2">
    <source>
        <dbReference type="ARBA" id="ARBA00022679"/>
    </source>
</evidence>
<dbReference type="InterPro" id="IPR016039">
    <property type="entry name" value="Thiolase-like"/>
</dbReference>
<reference evidence="7" key="2">
    <citation type="submission" date="2015-01" db="EMBL/GenBank/DDBJ databases">
        <title>Evolutionary Origins and Diversification of the Mycorrhizal Mutualists.</title>
        <authorList>
            <consortium name="DOE Joint Genome Institute"/>
            <consortium name="Mycorrhizal Genomics Consortium"/>
            <person name="Kohler A."/>
            <person name="Kuo A."/>
            <person name="Nagy L.G."/>
            <person name="Floudas D."/>
            <person name="Copeland A."/>
            <person name="Barry K.W."/>
            <person name="Cichocki N."/>
            <person name="Veneault-Fourrey C."/>
            <person name="LaButti K."/>
            <person name="Lindquist E.A."/>
            <person name="Lipzen A."/>
            <person name="Lundell T."/>
            <person name="Morin E."/>
            <person name="Murat C."/>
            <person name="Riley R."/>
            <person name="Ohm R."/>
            <person name="Sun H."/>
            <person name="Tunlid A."/>
            <person name="Henrissat B."/>
            <person name="Grigoriev I.V."/>
            <person name="Hibbett D.S."/>
            <person name="Martin F."/>
        </authorList>
    </citation>
    <scope>NUCLEOTIDE SEQUENCE [LARGE SCALE GENOMIC DNA]</scope>
    <source>
        <strain evidence="7">Zn</strain>
    </source>
</reference>
<gene>
    <name evidence="6" type="ORF">OIDMADRAFT_43477</name>
</gene>
<feature type="domain" description="Chalcone/stilbene synthase C-terminal" evidence="5">
    <location>
        <begin position="256"/>
        <end position="394"/>
    </location>
</feature>
<evidence type="ECO:0000313" key="7">
    <source>
        <dbReference type="Proteomes" id="UP000054321"/>
    </source>
</evidence>
<dbReference type="PIRSF" id="PIRSF000451">
    <property type="entry name" value="PKS_III"/>
    <property type="match status" value="1"/>
</dbReference>
<dbReference type="InterPro" id="IPR012328">
    <property type="entry name" value="Chalcone/stilbene_synt_C"/>
</dbReference>
<dbReference type="Pfam" id="PF02797">
    <property type="entry name" value="Chal_sti_synt_C"/>
    <property type="match status" value="1"/>
</dbReference>
<dbReference type="InterPro" id="IPR001099">
    <property type="entry name" value="Chalcone/stilbene_synt_N"/>
</dbReference>
<evidence type="ECO:0000259" key="4">
    <source>
        <dbReference type="Pfam" id="PF00195"/>
    </source>
</evidence>
<reference evidence="6 7" key="1">
    <citation type="submission" date="2014-04" db="EMBL/GenBank/DDBJ databases">
        <authorList>
            <consortium name="DOE Joint Genome Institute"/>
            <person name="Kuo A."/>
            <person name="Martino E."/>
            <person name="Perotto S."/>
            <person name="Kohler A."/>
            <person name="Nagy L.G."/>
            <person name="Floudas D."/>
            <person name="Copeland A."/>
            <person name="Barry K.W."/>
            <person name="Cichocki N."/>
            <person name="Veneault-Fourrey C."/>
            <person name="LaButti K."/>
            <person name="Lindquist E.A."/>
            <person name="Lipzen A."/>
            <person name="Lundell T."/>
            <person name="Morin E."/>
            <person name="Murat C."/>
            <person name="Sun H."/>
            <person name="Tunlid A."/>
            <person name="Henrissat B."/>
            <person name="Grigoriev I.V."/>
            <person name="Hibbett D.S."/>
            <person name="Martin F."/>
            <person name="Nordberg H.P."/>
            <person name="Cantor M.N."/>
            <person name="Hua S.X."/>
        </authorList>
    </citation>
    <scope>NUCLEOTIDE SEQUENCE [LARGE SCALE GENOMIC DNA]</scope>
    <source>
        <strain evidence="6 7">Zn</strain>
    </source>
</reference>
<dbReference type="OrthoDB" id="329835at2759"/>
<dbReference type="Gene3D" id="3.40.47.10">
    <property type="match status" value="2"/>
</dbReference>
<dbReference type="InterPro" id="IPR011141">
    <property type="entry name" value="Polyketide_synthase_type-III"/>
</dbReference>
<evidence type="ECO:0000256" key="3">
    <source>
        <dbReference type="RuleBase" id="RU003633"/>
    </source>
</evidence>
<dbReference type="HOGENOM" id="CLU_034992_1_0_1"/>
<dbReference type="EMBL" id="KN832880">
    <property type="protein sequence ID" value="KIM98592.1"/>
    <property type="molecule type" value="Genomic_DNA"/>
</dbReference>
<dbReference type="AlphaFoldDB" id="A0A0C3D9L2"/>
<dbReference type="GO" id="GO:0030639">
    <property type="term" value="P:polyketide biosynthetic process"/>
    <property type="evidence" value="ECO:0007669"/>
    <property type="project" value="TreeGrafter"/>
</dbReference>
<dbReference type="Proteomes" id="UP000054321">
    <property type="component" value="Unassembled WGS sequence"/>
</dbReference>
<evidence type="ECO:0000313" key="6">
    <source>
        <dbReference type="EMBL" id="KIM98592.1"/>
    </source>
</evidence>